<comment type="caution">
    <text evidence="1">The sequence shown here is derived from an EMBL/GenBank/DDBJ whole genome shotgun (WGS) entry which is preliminary data.</text>
</comment>
<organism evidence="1 2">
    <name type="scientific">Roseomonas acroporae</name>
    <dbReference type="NCBI Taxonomy" id="2937791"/>
    <lineage>
        <taxon>Bacteria</taxon>
        <taxon>Pseudomonadati</taxon>
        <taxon>Pseudomonadota</taxon>
        <taxon>Alphaproteobacteria</taxon>
        <taxon>Acetobacterales</taxon>
        <taxon>Roseomonadaceae</taxon>
        <taxon>Roseomonas</taxon>
    </lineage>
</organism>
<dbReference type="Proteomes" id="UP001139516">
    <property type="component" value="Unassembled WGS sequence"/>
</dbReference>
<feature type="non-terminal residue" evidence="1">
    <location>
        <position position="127"/>
    </location>
</feature>
<accession>A0A9X2BWU0</accession>
<sequence>VNAALNLDQLGQNPLYIGKRSGDTTSIDLCEVSLWTTQQAATTPTAALTGGEAGIATLWPLDSGLYGWTPMTAPPQIMRRVSPVVGRRIDLSDVKYVRKDRFTSVPAWRHQSAWPPRTVHANGMLDA</sequence>
<protein>
    <submittedName>
        <fullName evidence="1">Uncharacterized protein</fullName>
    </submittedName>
</protein>
<dbReference type="AlphaFoldDB" id="A0A9X2BWU0"/>
<name>A0A9X2BWU0_9PROT</name>
<dbReference type="RefSeq" id="WP_248670199.1">
    <property type="nucleotide sequence ID" value="NZ_JALPRX010000195.1"/>
</dbReference>
<keyword evidence="2" id="KW-1185">Reference proteome</keyword>
<feature type="non-terminal residue" evidence="1">
    <location>
        <position position="1"/>
    </location>
</feature>
<dbReference type="EMBL" id="JALPRX010000195">
    <property type="protein sequence ID" value="MCK8788158.1"/>
    <property type="molecule type" value="Genomic_DNA"/>
</dbReference>
<gene>
    <name evidence="1" type="ORF">M0638_27805</name>
</gene>
<reference evidence="1" key="1">
    <citation type="submission" date="2022-04" db="EMBL/GenBank/DDBJ databases">
        <title>Roseomonas acroporae sp. nov., isolated from coral Acropora digitifera.</title>
        <authorList>
            <person name="Sun H."/>
        </authorList>
    </citation>
    <scope>NUCLEOTIDE SEQUENCE</scope>
    <source>
        <strain evidence="1">NAR14</strain>
    </source>
</reference>
<evidence type="ECO:0000313" key="2">
    <source>
        <dbReference type="Proteomes" id="UP001139516"/>
    </source>
</evidence>
<proteinExistence type="predicted"/>
<evidence type="ECO:0000313" key="1">
    <source>
        <dbReference type="EMBL" id="MCK8788158.1"/>
    </source>
</evidence>